<feature type="domain" description="AprE-like long alpha-helical hairpin" evidence="11">
    <location>
        <begin position="87"/>
        <end position="270"/>
    </location>
</feature>
<accession>A0A850T3S1</accession>
<dbReference type="EMBL" id="JACADJ010000001">
    <property type="protein sequence ID" value="NWH03455.1"/>
    <property type="molecule type" value="Genomic_DNA"/>
</dbReference>
<dbReference type="SUPFAM" id="SSF111369">
    <property type="entry name" value="HlyD-like secretion proteins"/>
    <property type="match status" value="1"/>
</dbReference>
<dbReference type="InterPro" id="IPR006144">
    <property type="entry name" value="Secretion_HlyD_CS"/>
</dbReference>
<comment type="similarity">
    <text evidence="2">Belongs to the membrane fusion protein (MFP) (TC 8.A.1) family.</text>
</comment>
<protein>
    <submittedName>
        <fullName evidence="13">HlyD family type I secretion periplasmic adaptor subunit</fullName>
    </submittedName>
</protein>
<keyword evidence="7 10" id="KW-1133">Transmembrane helix</keyword>
<dbReference type="Pfam" id="PF26002">
    <property type="entry name" value="Beta-barrel_AprE"/>
    <property type="match status" value="1"/>
</dbReference>
<reference evidence="13 14" key="1">
    <citation type="submission" date="2020-06" db="EMBL/GenBank/DDBJ databases">
        <title>High-quality draft genome of sulfate reducer Desulfobacter latus type strain AcrS2 isolated from marine sediment.</title>
        <authorList>
            <person name="Hoppe M."/>
            <person name="Larsen C.K."/>
            <person name="Marshall I.P.G."/>
            <person name="Schramm A."/>
            <person name="Marietou A.G."/>
        </authorList>
    </citation>
    <scope>NUCLEOTIDE SEQUENCE [LARGE SCALE GENOMIC DNA]</scope>
    <source>
        <strain evidence="13 14">AcRS2</strain>
    </source>
</reference>
<keyword evidence="14" id="KW-1185">Reference proteome</keyword>
<evidence type="ECO:0000256" key="3">
    <source>
        <dbReference type="ARBA" id="ARBA00022448"/>
    </source>
</evidence>
<comment type="subcellular location">
    <subcellularLocation>
        <location evidence="1">Cell inner membrane</location>
        <topology evidence="1">Single-pass membrane protein</topology>
    </subcellularLocation>
</comment>
<keyword evidence="9" id="KW-0175">Coiled coil</keyword>
<evidence type="ECO:0000256" key="7">
    <source>
        <dbReference type="ARBA" id="ARBA00022989"/>
    </source>
</evidence>
<keyword evidence="5" id="KW-0997">Cell inner membrane</keyword>
<feature type="transmembrane region" description="Helical" evidence="10">
    <location>
        <begin position="12"/>
        <end position="30"/>
    </location>
</feature>
<dbReference type="PANTHER" id="PTHR30386">
    <property type="entry name" value="MEMBRANE FUSION SUBUNIT OF EMRAB-TOLC MULTIDRUG EFFLUX PUMP"/>
    <property type="match status" value="1"/>
</dbReference>
<name>A0A850T3S1_9BACT</name>
<proteinExistence type="inferred from homology"/>
<evidence type="ECO:0000256" key="5">
    <source>
        <dbReference type="ARBA" id="ARBA00022519"/>
    </source>
</evidence>
<dbReference type="InterPro" id="IPR058982">
    <property type="entry name" value="Beta-barrel_AprE"/>
</dbReference>
<evidence type="ECO:0000256" key="10">
    <source>
        <dbReference type="SAM" id="Phobius"/>
    </source>
</evidence>
<dbReference type="InterPro" id="IPR050739">
    <property type="entry name" value="MFP"/>
</dbReference>
<dbReference type="NCBIfam" id="TIGR01843">
    <property type="entry name" value="type_I_hlyD"/>
    <property type="match status" value="1"/>
</dbReference>
<organism evidence="13 14">
    <name type="scientific">Desulfobacter latus</name>
    <dbReference type="NCBI Taxonomy" id="2292"/>
    <lineage>
        <taxon>Bacteria</taxon>
        <taxon>Pseudomonadati</taxon>
        <taxon>Thermodesulfobacteriota</taxon>
        <taxon>Desulfobacteria</taxon>
        <taxon>Desulfobacterales</taxon>
        <taxon>Desulfobacteraceae</taxon>
        <taxon>Desulfobacter</taxon>
    </lineage>
</organism>
<comment type="caution">
    <text evidence="13">The sequence shown here is derived from an EMBL/GenBank/DDBJ whole genome shotgun (WGS) entry which is preliminary data.</text>
</comment>
<feature type="coiled-coil region" evidence="9">
    <location>
        <begin position="156"/>
        <end position="183"/>
    </location>
</feature>
<evidence type="ECO:0000313" key="14">
    <source>
        <dbReference type="Proteomes" id="UP000553343"/>
    </source>
</evidence>
<evidence type="ECO:0000256" key="4">
    <source>
        <dbReference type="ARBA" id="ARBA00022475"/>
    </source>
</evidence>
<dbReference type="Gene3D" id="2.40.30.170">
    <property type="match status" value="1"/>
</dbReference>
<feature type="coiled-coil region" evidence="9">
    <location>
        <begin position="219"/>
        <end position="271"/>
    </location>
</feature>
<dbReference type="PROSITE" id="PS00543">
    <property type="entry name" value="HLYD_FAMILY"/>
    <property type="match status" value="1"/>
</dbReference>
<dbReference type="PANTHER" id="PTHR30386:SF26">
    <property type="entry name" value="TRANSPORT PROTEIN COMB"/>
    <property type="match status" value="1"/>
</dbReference>
<dbReference type="AlphaFoldDB" id="A0A850T3S1"/>
<dbReference type="Proteomes" id="UP000553343">
    <property type="component" value="Unassembled WGS sequence"/>
</dbReference>
<keyword evidence="8 10" id="KW-0472">Membrane</keyword>
<dbReference type="RefSeq" id="WP_178364911.1">
    <property type="nucleotide sequence ID" value="NZ_JACADJ010000001.1"/>
</dbReference>
<gene>
    <name evidence="13" type="ORF">HXW94_00330</name>
</gene>
<dbReference type="GO" id="GO:0009306">
    <property type="term" value="P:protein secretion"/>
    <property type="evidence" value="ECO:0007669"/>
    <property type="project" value="InterPro"/>
</dbReference>
<dbReference type="InterPro" id="IPR058781">
    <property type="entry name" value="HH_AprE-like"/>
</dbReference>
<keyword evidence="3" id="KW-0813">Transport</keyword>
<evidence type="ECO:0000256" key="8">
    <source>
        <dbReference type="ARBA" id="ARBA00023136"/>
    </source>
</evidence>
<dbReference type="GO" id="GO:0005886">
    <property type="term" value="C:plasma membrane"/>
    <property type="evidence" value="ECO:0007669"/>
    <property type="project" value="UniProtKB-SubCell"/>
</dbReference>
<keyword evidence="4" id="KW-1003">Cell membrane</keyword>
<evidence type="ECO:0000256" key="9">
    <source>
        <dbReference type="SAM" id="Coils"/>
    </source>
</evidence>
<evidence type="ECO:0000259" key="12">
    <source>
        <dbReference type="Pfam" id="PF26002"/>
    </source>
</evidence>
<evidence type="ECO:0000313" key="13">
    <source>
        <dbReference type="EMBL" id="NWH03455.1"/>
    </source>
</evidence>
<dbReference type="Pfam" id="PF25994">
    <property type="entry name" value="HH_AprE"/>
    <property type="match status" value="1"/>
</dbReference>
<evidence type="ECO:0000259" key="11">
    <source>
        <dbReference type="Pfam" id="PF25994"/>
    </source>
</evidence>
<sequence>MRDSDDLPRTTHLFFLLLALMCILFIVWGHQGRLDIVSLATGEVVPTGKIKHVQHFEGGIIRAIKVAEGQAVSVGQPLMALEQLRSGASLEEINARVESLTLDAARFEALRQDLDQPVIPQNMEQTHPDLVREALELFYAGKKSFESKCSKLKTIISQREQRIKSIQAQLANKLERLPLLEEELALSEDLLKDNLTTRIKHLGILNRKKEIQGLILKDKSALKESRHALNETKEKLNEAVHLFREETAEKLKQTHQELKEFSARLKKYKDSLDRTIIRSPINGVVKRLHRVTRGGVIQPGDTLVDIVPSQERLIIEAHLNISDIGYIRTGQDVQLRLPDKDAGKFKKLAGKVTTISPDSFTDNRGRTFYVVLIQSDKNYFEAGTEKYRLYPGMILMAYIHIGQRSVLAYLLDPFVNTLSFSLQER</sequence>
<keyword evidence="6 10" id="KW-0812">Transmembrane</keyword>
<evidence type="ECO:0000256" key="2">
    <source>
        <dbReference type="ARBA" id="ARBA00009477"/>
    </source>
</evidence>
<feature type="domain" description="AprE-like beta-barrel" evidence="12">
    <location>
        <begin position="313"/>
        <end position="401"/>
    </location>
</feature>
<evidence type="ECO:0000256" key="1">
    <source>
        <dbReference type="ARBA" id="ARBA00004377"/>
    </source>
</evidence>
<evidence type="ECO:0000256" key="6">
    <source>
        <dbReference type="ARBA" id="ARBA00022692"/>
    </source>
</evidence>
<dbReference type="PRINTS" id="PR01490">
    <property type="entry name" value="RTXTOXIND"/>
</dbReference>
<dbReference type="InterPro" id="IPR010129">
    <property type="entry name" value="T1SS_HlyD"/>
</dbReference>